<dbReference type="InterPro" id="IPR011050">
    <property type="entry name" value="Pectin_lyase_fold/virulence"/>
</dbReference>
<dbReference type="InterPro" id="IPR006626">
    <property type="entry name" value="PbH1"/>
</dbReference>
<sequence length="367" mass="40607">MTRLLCLVLLLASCLPAIAETRYSGEQTLWQDTVWSGDILIDGILTVAPGVRLEIRPGTTVRFTFFDSNGDGIGEHEIFIQGRLLALGTAEQPILFTSAETAPRPGAWGAINMMASEDDNLLRHCVVEYAYRGFHAHFGKGRIEDSLFRRNLRAFQFQDSTVRVSRCRVLDNFNGLQFRDATVVLEQCRITGSQWAIRGIYSDLTLTGCLIENNRINAVSLRESTLVAEANRIIGNRRGIFLQRGKGTLRGNRIVGNAEHGTFFEDSEVILRDNRITANGRAGIRWLDSQGVIAGNDLSGNGEYALMNDGSGDLQVGSNWWGSVDEKRIDQLIRDRRDRPETGLVRYAVPLSGKPSAGPTATPLLPE</sequence>
<dbReference type="OrthoDB" id="5401272at2"/>
<accession>A0A1X0Y8X8</accession>
<feature type="signal peptide" evidence="1">
    <location>
        <begin position="1"/>
        <end position="19"/>
    </location>
</feature>
<proteinExistence type="predicted"/>
<protein>
    <recommendedName>
        <fullName evidence="2">Right handed beta helix domain-containing protein</fullName>
    </recommendedName>
</protein>
<dbReference type="STRING" id="1969733.B5V00_05985"/>
<organism evidence="3 4">
    <name type="scientific">Geothermobacter hydrogeniphilus</name>
    <dbReference type="NCBI Taxonomy" id="1969733"/>
    <lineage>
        <taxon>Bacteria</taxon>
        <taxon>Pseudomonadati</taxon>
        <taxon>Thermodesulfobacteriota</taxon>
        <taxon>Desulfuromonadia</taxon>
        <taxon>Desulfuromonadales</taxon>
        <taxon>Geothermobacteraceae</taxon>
        <taxon>Geothermobacter</taxon>
    </lineage>
</organism>
<feature type="chain" id="PRO_5012326364" description="Right handed beta helix domain-containing protein" evidence="1">
    <location>
        <begin position="20"/>
        <end position="367"/>
    </location>
</feature>
<dbReference type="EMBL" id="NAAD01000005">
    <property type="protein sequence ID" value="ORJ61586.1"/>
    <property type="molecule type" value="Genomic_DNA"/>
</dbReference>
<comment type="caution">
    <text evidence="3">The sequence shown here is derived from an EMBL/GenBank/DDBJ whole genome shotgun (WGS) entry which is preliminary data.</text>
</comment>
<dbReference type="SUPFAM" id="SSF51126">
    <property type="entry name" value="Pectin lyase-like"/>
    <property type="match status" value="1"/>
</dbReference>
<name>A0A1X0Y8X8_9BACT</name>
<reference evidence="3 4" key="1">
    <citation type="submission" date="2017-03" db="EMBL/GenBank/DDBJ databases">
        <title>Genome sequence of Geothermobacter sp. EPR-M, Deep-Sea Iron Reducer.</title>
        <authorList>
            <person name="Tully B."/>
            <person name="Savalia P."/>
            <person name="Abuyen K."/>
            <person name="Baughan C."/>
            <person name="Romero E."/>
            <person name="Ronkowski C."/>
            <person name="Torres B."/>
            <person name="Tremblay J."/>
            <person name="Trujillo A."/>
            <person name="Tyler M."/>
            <person name="Perez-Rodriguez I."/>
            <person name="Amend J."/>
        </authorList>
    </citation>
    <scope>NUCLEOTIDE SEQUENCE [LARGE SCALE GENOMIC DNA]</scope>
    <source>
        <strain evidence="3 4">EPR-M</strain>
    </source>
</reference>
<evidence type="ECO:0000259" key="2">
    <source>
        <dbReference type="Pfam" id="PF13229"/>
    </source>
</evidence>
<evidence type="ECO:0000313" key="4">
    <source>
        <dbReference type="Proteomes" id="UP000193136"/>
    </source>
</evidence>
<keyword evidence="1" id="KW-0732">Signal</keyword>
<keyword evidence="4" id="KW-1185">Reference proteome</keyword>
<dbReference type="InterPro" id="IPR039448">
    <property type="entry name" value="Beta_helix"/>
</dbReference>
<dbReference type="SMART" id="SM00710">
    <property type="entry name" value="PbH1"/>
    <property type="match status" value="4"/>
</dbReference>
<evidence type="ECO:0000256" key="1">
    <source>
        <dbReference type="SAM" id="SignalP"/>
    </source>
</evidence>
<feature type="domain" description="Right handed beta helix" evidence="2">
    <location>
        <begin position="159"/>
        <end position="294"/>
    </location>
</feature>
<dbReference type="Pfam" id="PF13229">
    <property type="entry name" value="Beta_helix"/>
    <property type="match status" value="1"/>
</dbReference>
<dbReference type="Gene3D" id="2.160.20.10">
    <property type="entry name" value="Single-stranded right-handed beta-helix, Pectin lyase-like"/>
    <property type="match status" value="1"/>
</dbReference>
<dbReference type="AlphaFoldDB" id="A0A1X0Y8X8"/>
<gene>
    <name evidence="3" type="ORF">B5V00_05985</name>
</gene>
<dbReference type="Proteomes" id="UP000193136">
    <property type="component" value="Unassembled WGS sequence"/>
</dbReference>
<dbReference type="InterPro" id="IPR012334">
    <property type="entry name" value="Pectin_lyas_fold"/>
</dbReference>
<dbReference type="RefSeq" id="WP_085009860.1">
    <property type="nucleotide sequence ID" value="NZ_NAAD01000005.1"/>
</dbReference>
<evidence type="ECO:0000313" key="3">
    <source>
        <dbReference type="EMBL" id="ORJ61586.1"/>
    </source>
</evidence>